<dbReference type="AlphaFoldDB" id="A0A0K2SQ63"/>
<dbReference type="OrthoDB" id="4409301at2"/>
<gene>
    <name evidence="1" type="ORF">LIP_3448</name>
</gene>
<reference evidence="2" key="2">
    <citation type="journal article" date="2016" name="Int. J. Syst. Evol. Microbiol.">
        <title>Complete genome sequence and cell structure of Limnochorda pilosa, a Gram-negative spore-former within the phylum Firmicutes.</title>
        <authorList>
            <person name="Watanabe M."/>
            <person name="Kojima H."/>
            <person name="Fukui M."/>
        </authorList>
    </citation>
    <scope>NUCLEOTIDE SEQUENCE [LARGE SCALE GENOMIC DNA]</scope>
    <source>
        <strain evidence="2">HC45</strain>
    </source>
</reference>
<proteinExistence type="predicted"/>
<accession>A0A0K2SQ63</accession>
<evidence type="ECO:0000313" key="1">
    <source>
        <dbReference type="EMBL" id="BAS29260.1"/>
    </source>
</evidence>
<sequence>MEHRHLNPGYEDTVEAVEDVLERGSVEDWRDLAARVREDPGGAAARALRTVLEHRTMYGTTVIWRRFLDRVEARGRTGRRSPGPASKRKVKA</sequence>
<dbReference type="Proteomes" id="UP000065807">
    <property type="component" value="Chromosome"/>
</dbReference>
<organism evidence="1 2">
    <name type="scientific">Limnochorda pilosa</name>
    <dbReference type="NCBI Taxonomy" id="1555112"/>
    <lineage>
        <taxon>Bacteria</taxon>
        <taxon>Bacillati</taxon>
        <taxon>Bacillota</taxon>
        <taxon>Limnochordia</taxon>
        <taxon>Limnochordales</taxon>
        <taxon>Limnochordaceae</taxon>
        <taxon>Limnochorda</taxon>
    </lineage>
</organism>
<evidence type="ECO:0000313" key="2">
    <source>
        <dbReference type="Proteomes" id="UP000065807"/>
    </source>
</evidence>
<dbReference type="EMBL" id="AP014924">
    <property type="protein sequence ID" value="BAS29260.1"/>
    <property type="molecule type" value="Genomic_DNA"/>
</dbReference>
<dbReference type="RefSeq" id="WP_144440551.1">
    <property type="nucleotide sequence ID" value="NZ_AP014924.1"/>
</dbReference>
<name>A0A0K2SQ63_LIMPI</name>
<keyword evidence="2" id="KW-1185">Reference proteome</keyword>
<dbReference type="STRING" id="1555112.LIP_3448"/>
<protein>
    <submittedName>
        <fullName evidence="1">Uncharacterized protein</fullName>
    </submittedName>
</protein>
<dbReference type="KEGG" id="lpil:LIP_3448"/>
<reference evidence="2" key="1">
    <citation type="submission" date="2015-07" db="EMBL/GenBank/DDBJ databases">
        <title>Complete genome sequence and phylogenetic analysis of Limnochorda pilosa.</title>
        <authorList>
            <person name="Watanabe M."/>
            <person name="Kojima H."/>
            <person name="Fukui M."/>
        </authorList>
    </citation>
    <scope>NUCLEOTIDE SEQUENCE [LARGE SCALE GENOMIC DNA]</scope>
    <source>
        <strain evidence="2">HC45</strain>
    </source>
</reference>